<evidence type="ECO:0000313" key="1">
    <source>
        <dbReference type="EMBL" id="MBX06026.1"/>
    </source>
</evidence>
<proteinExistence type="predicted"/>
<name>A0A2P2KJY8_RHIMU</name>
<reference evidence="1" key="1">
    <citation type="submission" date="2018-02" db="EMBL/GenBank/DDBJ databases">
        <title>Rhizophora mucronata_Transcriptome.</title>
        <authorList>
            <person name="Meera S.P."/>
            <person name="Sreeshan A."/>
            <person name="Augustine A."/>
        </authorList>
    </citation>
    <scope>NUCLEOTIDE SEQUENCE</scope>
    <source>
        <tissue evidence="1">Leaf</tissue>
    </source>
</reference>
<organism evidence="1">
    <name type="scientific">Rhizophora mucronata</name>
    <name type="common">Asiatic mangrove</name>
    <dbReference type="NCBI Taxonomy" id="61149"/>
    <lineage>
        <taxon>Eukaryota</taxon>
        <taxon>Viridiplantae</taxon>
        <taxon>Streptophyta</taxon>
        <taxon>Embryophyta</taxon>
        <taxon>Tracheophyta</taxon>
        <taxon>Spermatophyta</taxon>
        <taxon>Magnoliopsida</taxon>
        <taxon>eudicotyledons</taxon>
        <taxon>Gunneridae</taxon>
        <taxon>Pentapetalae</taxon>
        <taxon>rosids</taxon>
        <taxon>fabids</taxon>
        <taxon>Malpighiales</taxon>
        <taxon>Rhizophoraceae</taxon>
        <taxon>Rhizophora</taxon>
    </lineage>
</organism>
<sequence>MWQVNGQVNKQLCSISFPLNPSSHQYVGFTLKLSRTMECTTKTPKCNTHKNFFSPY</sequence>
<dbReference type="AlphaFoldDB" id="A0A2P2KJY8"/>
<protein>
    <submittedName>
        <fullName evidence="1">Uncharacterized protein</fullName>
    </submittedName>
</protein>
<dbReference type="EMBL" id="GGEC01025542">
    <property type="protein sequence ID" value="MBX06026.1"/>
    <property type="molecule type" value="Transcribed_RNA"/>
</dbReference>
<accession>A0A2P2KJY8</accession>